<name>K6UL05_PLACD</name>
<organism evidence="1 2">
    <name type="scientific">Plasmodium cynomolgi (strain B)</name>
    <dbReference type="NCBI Taxonomy" id="1120755"/>
    <lineage>
        <taxon>Eukaryota</taxon>
        <taxon>Sar</taxon>
        <taxon>Alveolata</taxon>
        <taxon>Apicomplexa</taxon>
        <taxon>Aconoidasida</taxon>
        <taxon>Haemosporida</taxon>
        <taxon>Plasmodiidae</taxon>
        <taxon>Plasmodium</taxon>
        <taxon>Plasmodium (Plasmodium)</taxon>
    </lineage>
</organism>
<dbReference type="VEuPathDB" id="PlasmoDB:PCYB_113140"/>
<dbReference type="AlphaFoldDB" id="K6UL05"/>
<reference evidence="1 2" key="1">
    <citation type="journal article" date="2012" name="Nat. Genet.">
        <title>Plasmodium cynomolgi genome sequences provide insight into Plasmodium vivax and the monkey malaria clade.</title>
        <authorList>
            <person name="Tachibana S."/>
            <person name="Sullivan S.A."/>
            <person name="Kawai S."/>
            <person name="Nakamura S."/>
            <person name="Kim H.R."/>
            <person name="Goto N."/>
            <person name="Arisue N."/>
            <person name="Palacpac N.M.Q."/>
            <person name="Honma H."/>
            <person name="Yagi M."/>
            <person name="Tougan T."/>
            <person name="Katakai Y."/>
            <person name="Kaneko O."/>
            <person name="Mita T."/>
            <person name="Kita K."/>
            <person name="Yasutomi Y."/>
            <person name="Sutton P.L."/>
            <person name="Shakhbatyan R."/>
            <person name="Horii T."/>
            <person name="Yasunaga T."/>
            <person name="Barnwell J.W."/>
            <person name="Escalante A.A."/>
            <person name="Carlton J.M."/>
            <person name="Tanabe K."/>
        </authorList>
    </citation>
    <scope>NUCLEOTIDE SEQUENCE [LARGE SCALE GENOMIC DNA]</scope>
    <source>
        <strain evidence="1 2">B</strain>
    </source>
</reference>
<dbReference type="OrthoDB" id="369304at2759"/>
<sequence length="153" mass="18209">MHKYKHNYKHILYGLSGALSGWVLRDLVICLSSNLSLSNGMLINKFICSKDDFVKNILHELKYCFDSLELKKGFNNYHIYTKENDNFVETLYIEKWNNTKNMNENLYSEYSKKTLHYLKKINILFSPSLFVLLRQYPGCDTPTYLKNYFDFTK</sequence>
<gene>
    <name evidence="1" type="ORF">PCYB_113140</name>
</gene>
<evidence type="ECO:0000313" key="2">
    <source>
        <dbReference type="Proteomes" id="UP000006319"/>
    </source>
</evidence>
<protein>
    <submittedName>
        <fullName evidence="1">Uncharacterized protein</fullName>
    </submittedName>
</protein>
<dbReference type="PhylomeDB" id="K6UL05"/>
<dbReference type="eggNOG" id="ENOG502TMWH">
    <property type="taxonomic scope" value="Eukaryota"/>
</dbReference>
<keyword evidence="2" id="KW-1185">Reference proteome</keyword>
<dbReference type="EMBL" id="DF157103">
    <property type="protein sequence ID" value="GAB67293.1"/>
    <property type="molecule type" value="Genomic_DNA"/>
</dbReference>
<dbReference type="KEGG" id="pcy:PCYB_113140"/>
<evidence type="ECO:0000313" key="1">
    <source>
        <dbReference type="EMBL" id="GAB67293.1"/>
    </source>
</evidence>
<dbReference type="RefSeq" id="XP_004223240.1">
    <property type="nucleotide sequence ID" value="XM_004223192.1"/>
</dbReference>
<accession>K6UL05</accession>
<dbReference type="GeneID" id="14693659"/>
<dbReference type="Proteomes" id="UP000006319">
    <property type="component" value="Chromosome 11"/>
</dbReference>
<dbReference type="OMA" id="ELKYCFD"/>
<proteinExistence type="predicted"/>